<organism evidence="3 4">
    <name type="scientific">Streptomyces lunalinharesii</name>
    <dbReference type="NCBI Taxonomy" id="333384"/>
    <lineage>
        <taxon>Bacteria</taxon>
        <taxon>Bacillati</taxon>
        <taxon>Actinomycetota</taxon>
        <taxon>Actinomycetes</taxon>
        <taxon>Kitasatosporales</taxon>
        <taxon>Streptomycetaceae</taxon>
        <taxon>Streptomyces</taxon>
    </lineage>
</organism>
<sequence>MTAAVAALAVDVAAAAAAAAVRALLPSPFQPAMGRVKERAGPVGLPADPTDGYRRGGGEVERRGGRRVSRGAHGSWLRGQGAARVIAPRGPFVGGPCSLVAGGGD</sequence>
<feature type="compositionally biased region" description="Basic and acidic residues" evidence="1">
    <location>
        <begin position="51"/>
        <end position="63"/>
    </location>
</feature>
<feature type="chain" id="PRO_5046102104" description="Secreted protein" evidence="2">
    <location>
        <begin position="20"/>
        <end position="105"/>
    </location>
</feature>
<evidence type="ECO:0000313" key="3">
    <source>
        <dbReference type="EMBL" id="GAA2673686.1"/>
    </source>
</evidence>
<dbReference type="Proteomes" id="UP001500994">
    <property type="component" value="Unassembled WGS sequence"/>
</dbReference>
<evidence type="ECO:0000256" key="1">
    <source>
        <dbReference type="SAM" id="MobiDB-lite"/>
    </source>
</evidence>
<keyword evidence="4" id="KW-1185">Reference proteome</keyword>
<evidence type="ECO:0000313" key="4">
    <source>
        <dbReference type="Proteomes" id="UP001500994"/>
    </source>
</evidence>
<protein>
    <recommendedName>
        <fullName evidence="5">Secreted protein</fullName>
    </recommendedName>
</protein>
<comment type="caution">
    <text evidence="3">The sequence shown here is derived from an EMBL/GenBank/DDBJ whole genome shotgun (WGS) entry which is preliminary data.</text>
</comment>
<gene>
    <name evidence="3" type="ORF">GCM10009864_50510</name>
</gene>
<evidence type="ECO:0000256" key="2">
    <source>
        <dbReference type="SAM" id="SignalP"/>
    </source>
</evidence>
<feature type="signal peptide" evidence="2">
    <location>
        <begin position="1"/>
        <end position="19"/>
    </location>
</feature>
<name>A0ABN3SE90_9ACTN</name>
<accession>A0ABN3SE90</accession>
<feature type="region of interest" description="Disordered" evidence="1">
    <location>
        <begin position="39"/>
        <end position="75"/>
    </location>
</feature>
<keyword evidence="2" id="KW-0732">Signal</keyword>
<dbReference type="EMBL" id="BAAARK010000018">
    <property type="protein sequence ID" value="GAA2673686.1"/>
    <property type="molecule type" value="Genomic_DNA"/>
</dbReference>
<proteinExistence type="predicted"/>
<evidence type="ECO:0008006" key="5">
    <source>
        <dbReference type="Google" id="ProtNLM"/>
    </source>
</evidence>
<reference evidence="3 4" key="1">
    <citation type="journal article" date="2019" name="Int. J. Syst. Evol. Microbiol.">
        <title>The Global Catalogue of Microorganisms (GCM) 10K type strain sequencing project: providing services to taxonomists for standard genome sequencing and annotation.</title>
        <authorList>
            <consortium name="The Broad Institute Genomics Platform"/>
            <consortium name="The Broad Institute Genome Sequencing Center for Infectious Disease"/>
            <person name="Wu L."/>
            <person name="Ma J."/>
        </authorList>
    </citation>
    <scope>NUCLEOTIDE SEQUENCE [LARGE SCALE GENOMIC DNA]</scope>
    <source>
        <strain evidence="3 4">JCM 16374</strain>
    </source>
</reference>